<accession>A0A0F7RY16</accession>
<protein>
    <submittedName>
        <fullName evidence="2">Uncharacterized protein</fullName>
    </submittedName>
</protein>
<sequence>MSAASWRAHFTRSKSCRTSTSTPPSARVPPVRRSRRRSAPLPSAEATWPSDTRSGRMARPARTSIRIILNLAEKKQ</sequence>
<gene>
    <name evidence="2" type="primary">SSCI22190.1</name>
</gene>
<keyword evidence="3" id="KW-1185">Reference proteome</keyword>
<proteinExistence type="predicted"/>
<dbReference type="Proteomes" id="UP000242770">
    <property type="component" value="Unassembled WGS sequence"/>
</dbReference>
<feature type="region of interest" description="Disordered" evidence="1">
    <location>
        <begin position="1"/>
        <end position="62"/>
    </location>
</feature>
<organism evidence="2 3">
    <name type="scientific">Sporisorium scitamineum</name>
    <dbReference type="NCBI Taxonomy" id="49012"/>
    <lineage>
        <taxon>Eukaryota</taxon>
        <taxon>Fungi</taxon>
        <taxon>Dikarya</taxon>
        <taxon>Basidiomycota</taxon>
        <taxon>Ustilaginomycotina</taxon>
        <taxon>Ustilaginomycetes</taxon>
        <taxon>Ustilaginales</taxon>
        <taxon>Ustilaginaceae</taxon>
        <taxon>Sporisorium</taxon>
    </lineage>
</organism>
<evidence type="ECO:0000313" key="3">
    <source>
        <dbReference type="Proteomes" id="UP000242770"/>
    </source>
</evidence>
<feature type="compositionally biased region" description="Low complexity" evidence="1">
    <location>
        <begin position="16"/>
        <end position="29"/>
    </location>
</feature>
<reference evidence="3" key="1">
    <citation type="submission" date="2014-06" db="EMBL/GenBank/DDBJ databases">
        <authorList>
            <person name="Berkman P.J."/>
        </authorList>
    </citation>
    <scope>NUCLEOTIDE SEQUENCE [LARGE SCALE GENOMIC DNA]</scope>
</reference>
<evidence type="ECO:0000256" key="1">
    <source>
        <dbReference type="SAM" id="MobiDB-lite"/>
    </source>
</evidence>
<dbReference type="AlphaFoldDB" id="A0A0F7RY16"/>
<name>A0A0F7RY16_9BASI</name>
<dbReference type="EMBL" id="CCFA01001163">
    <property type="protein sequence ID" value="CDR99497.1"/>
    <property type="molecule type" value="Genomic_DNA"/>
</dbReference>
<evidence type="ECO:0000313" key="2">
    <source>
        <dbReference type="EMBL" id="CDR99497.1"/>
    </source>
</evidence>